<protein>
    <submittedName>
        <fullName evidence="1">Uncharacterized protein</fullName>
    </submittedName>
</protein>
<dbReference type="EMBL" id="CP042913">
    <property type="protein sequence ID" value="QEG37200.1"/>
    <property type="molecule type" value="Genomic_DNA"/>
</dbReference>
<evidence type="ECO:0000313" key="1">
    <source>
        <dbReference type="EMBL" id="QEG37200.1"/>
    </source>
</evidence>
<sequence length="41" mass="4704">MFVKIYSIFSPGSEPDICLVFRWFGVRHEDNTAHAAYAKAE</sequence>
<name>A0A5B9QHY9_9BACT</name>
<keyword evidence="2" id="KW-1185">Reference proteome</keyword>
<dbReference type="Proteomes" id="UP000323917">
    <property type="component" value="Chromosome"/>
</dbReference>
<reference evidence="1 2" key="1">
    <citation type="submission" date="2019-08" db="EMBL/GenBank/DDBJ databases">
        <title>Deep-cultivation of Planctomycetes and their phenomic and genomic characterization uncovers novel biology.</title>
        <authorList>
            <person name="Wiegand S."/>
            <person name="Jogler M."/>
            <person name="Boedeker C."/>
            <person name="Pinto D."/>
            <person name="Vollmers J."/>
            <person name="Rivas-Marin E."/>
            <person name="Kohn T."/>
            <person name="Peeters S.H."/>
            <person name="Heuer A."/>
            <person name="Rast P."/>
            <person name="Oberbeckmann S."/>
            <person name="Bunk B."/>
            <person name="Jeske O."/>
            <person name="Meyerdierks A."/>
            <person name="Storesund J.E."/>
            <person name="Kallscheuer N."/>
            <person name="Luecker S."/>
            <person name="Lage O.M."/>
            <person name="Pohl T."/>
            <person name="Merkel B.J."/>
            <person name="Hornburger P."/>
            <person name="Mueller R.-W."/>
            <person name="Bruemmer F."/>
            <person name="Labrenz M."/>
            <person name="Spormann A.M."/>
            <person name="Op den Camp H."/>
            <person name="Overmann J."/>
            <person name="Amann R."/>
            <person name="Jetten M.S.M."/>
            <person name="Mascher T."/>
            <person name="Medema M.H."/>
            <person name="Devos D.P."/>
            <person name="Kaster A.-K."/>
            <person name="Ovreas L."/>
            <person name="Rohde M."/>
            <person name="Galperin M.Y."/>
            <person name="Jogler C."/>
        </authorList>
    </citation>
    <scope>NUCLEOTIDE SEQUENCE [LARGE SCALE GENOMIC DNA]</scope>
    <source>
        <strain evidence="1 2">Pr1d</strain>
    </source>
</reference>
<accession>A0A5B9QHY9</accession>
<dbReference type="AlphaFoldDB" id="A0A5B9QHY9"/>
<dbReference type="KEGG" id="bgok:Pr1d_45410"/>
<organism evidence="1 2">
    <name type="scientific">Bythopirellula goksoeyrii</name>
    <dbReference type="NCBI Taxonomy" id="1400387"/>
    <lineage>
        <taxon>Bacteria</taxon>
        <taxon>Pseudomonadati</taxon>
        <taxon>Planctomycetota</taxon>
        <taxon>Planctomycetia</taxon>
        <taxon>Pirellulales</taxon>
        <taxon>Lacipirellulaceae</taxon>
        <taxon>Bythopirellula</taxon>
    </lineage>
</organism>
<gene>
    <name evidence="1" type="ORF">Pr1d_45410</name>
</gene>
<proteinExistence type="predicted"/>
<evidence type="ECO:0000313" key="2">
    <source>
        <dbReference type="Proteomes" id="UP000323917"/>
    </source>
</evidence>